<dbReference type="Proteomes" id="UP000501891">
    <property type="component" value="Chromosome"/>
</dbReference>
<dbReference type="KEGG" id="acru:HHL28_14990"/>
<dbReference type="GO" id="GO:0006355">
    <property type="term" value="P:regulation of DNA-templated transcription"/>
    <property type="evidence" value="ECO:0007669"/>
    <property type="project" value="InterPro"/>
</dbReference>
<dbReference type="InterPro" id="IPR010985">
    <property type="entry name" value="Ribbon_hlx_hlx"/>
</dbReference>
<feature type="domain" description="Antitoxin FitA-like ribbon-helix-helix" evidence="1">
    <location>
        <begin position="5"/>
        <end position="40"/>
    </location>
</feature>
<dbReference type="Pfam" id="PF22513">
    <property type="entry name" value="FitA-like_RHH"/>
    <property type="match status" value="1"/>
</dbReference>
<reference evidence="2" key="1">
    <citation type="submission" date="2020-04" db="EMBL/GenBank/DDBJ databases">
        <title>A desert anoxygenic phototrophic bacterium fixes CO2 using RubisCO under aerobic conditions.</title>
        <authorList>
            <person name="Tang K."/>
        </authorList>
    </citation>
    <scope>NUCLEOTIDE SEQUENCE [LARGE SCALE GENOMIC DNA]</scope>
    <source>
        <strain evidence="2">MIMtkB3</strain>
    </source>
</reference>
<evidence type="ECO:0000313" key="3">
    <source>
        <dbReference type="Proteomes" id="UP000501891"/>
    </source>
</evidence>
<organism evidence="2 3">
    <name type="scientific">Aerophototrophica crusticola</name>
    <dbReference type="NCBI Taxonomy" id="1709002"/>
    <lineage>
        <taxon>Bacteria</taxon>
        <taxon>Pseudomonadati</taxon>
        <taxon>Pseudomonadota</taxon>
        <taxon>Alphaproteobacteria</taxon>
        <taxon>Rhodospirillales</taxon>
        <taxon>Rhodospirillaceae</taxon>
        <taxon>Aerophototrophica</taxon>
    </lineage>
</organism>
<protein>
    <recommendedName>
        <fullName evidence="1">Antitoxin FitA-like ribbon-helix-helix domain-containing protein</fullName>
    </recommendedName>
</protein>
<evidence type="ECO:0000259" key="1">
    <source>
        <dbReference type="Pfam" id="PF22513"/>
    </source>
</evidence>
<dbReference type="AlphaFoldDB" id="A0A858RAL7"/>
<dbReference type="EMBL" id="CP051775">
    <property type="protein sequence ID" value="QJE74212.1"/>
    <property type="molecule type" value="Genomic_DNA"/>
</dbReference>
<evidence type="ECO:0000313" key="2">
    <source>
        <dbReference type="EMBL" id="QJE74212.1"/>
    </source>
</evidence>
<accession>A0A858RAL7</accession>
<name>A0A858RAL7_9PROT</name>
<proteinExistence type="predicted"/>
<gene>
    <name evidence="2" type="ORF">HHL28_14990</name>
</gene>
<dbReference type="SUPFAM" id="SSF47598">
    <property type="entry name" value="Ribbon-helix-helix"/>
    <property type="match status" value="1"/>
</dbReference>
<sequence length="90" mass="10202">MDGILILRNIPDDLLRALGRDAAAHGRTVEEEALARLKAEVGKSGPEPERSWEAYYRLMEKHKDLLSGGPYGNSVEELAELREMREQREP</sequence>
<keyword evidence="3" id="KW-1185">Reference proteome</keyword>
<dbReference type="InterPro" id="IPR053853">
    <property type="entry name" value="FitA-like_RHH"/>
</dbReference>